<evidence type="ECO:0000259" key="3">
    <source>
        <dbReference type="Pfam" id="PF00899"/>
    </source>
</evidence>
<feature type="compositionally biased region" description="Low complexity" evidence="1">
    <location>
        <begin position="574"/>
        <end position="589"/>
    </location>
</feature>
<dbReference type="InterPro" id="IPR000594">
    <property type="entry name" value="ThiF_NAD_FAD-bd"/>
</dbReference>
<dbReference type="GO" id="GO:0005741">
    <property type="term" value="C:mitochondrial outer membrane"/>
    <property type="evidence" value="ECO:0007669"/>
    <property type="project" value="TreeGrafter"/>
</dbReference>
<keyword evidence="2" id="KW-0472">Membrane</keyword>
<dbReference type="AlphaFoldDB" id="A0A316YVM0"/>
<dbReference type="InterPro" id="IPR035985">
    <property type="entry name" value="Ubiquitin-activating_enz"/>
</dbReference>
<organism evidence="4 5">
    <name type="scientific">Acaromyces ingoldii</name>
    <dbReference type="NCBI Taxonomy" id="215250"/>
    <lineage>
        <taxon>Eukaryota</taxon>
        <taxon>Fungi</taxon>
        <taxon>Dikarya</taxon>
        <taxon>Basidiomycota</taxon>
        <taxon>Ustilaginomycotina</taxon>
        <taxon>Exobasidiomycetes</taxon>
        <taxon>Exobasidiales</taxon>
        <taxon>Cryptobasidiaceae</taxon>
        <taxon>Acaromyces</taxon>
    </lineage>
</organism>
<dbReference type="SUPFAM" id="SSF69572">
    <property type="entry name" value="Activating enzymes of the ubiquitin-like proteins"/>
    <property type="match status" value="1"/>
</dbReference>
<feature type="compositionally biased region" description="Basic and acidic residues" evidence="1">
    <location>
        <begin position="442"/>
        <end position="456"/>
    </location>
</feature>
<dbReference type="Gene3D" id="3.40.50.720">
    <property type="entry name" value="NAD(P)-binding Rossmann-like Domain"/>
    <property type="match status" value="1"/>
</dbReference>
<dbReference type="InterPro" id="IPR045886">
    <property type="entry name" value="ThiF/MoeB/HesA"/>
</dbReference>
<dbReference type="InParanoid" id="A0A316YVM0"/>
<proteinExistence type="predicted"/>
<feature type="domain" description="THIF-type NAD/FAD binding fold" evidence="3">
    <location>
        <begin position="186"/>
        <end position="723"/>
    </location>
</feature>
<sequence length="862" mass="93152">MSALATASSSDGSSGRKWFTLVTGVAVTSSIVTTLGILGVQRLYRQQRRGELEERVRRAARIADEEADALTGKTKPPAQQGQQHQQQQPERPSTLNPASHDAHHAGTLRTPGRIEGPTPRYLQALNASQASTPSRSSSPRPTPAMARQGSLPIRPSSRGSSRATTLAPGAATPTPYDESLIREQLSRNYSFLGEEAMVKVRDAFVIVVGAGGVGSWAALMLLRSGVGKLRLIDFDQVSLSSLNRHACANLADVGRPKVVVCKEKFAEIAPWAEVDARVEIFKGQEAARLLGPAVGGGGAATAKDGGQGQRPTYVIDAIDNIDTKIDLLEYCYRNRIKCFSSMGAGAKADASTIQVADLGGTAEDPLARSVRRGLRARGVWAPGLQSREKKGRKSIKTKGTLAPPKKQLPKHNDDDDDDNKNDEAKLSEVSAPAQTSAPVTSKKLEHSGRGAADIDAKQPPSAGALSQVDDALKSLQGQSGAGYSSYSRPGAQRSRRTSSASSKGSGSSQFFSPMSSPETEKFPGLINDEEPSPAVSLAVPEISEAQGEEGEDDGKTISPALLDEEKEKGKLQRPSLSTLTSQTPSSTASRTSSLKELEAVDVRSSRSGRSARPSISGQAASSRLGPAFEMEEDGDESSSSAAHEADQDPLPQIMCVFSTEKSDTRLLPLDEEEFQKGNVEELAALEDFRVRILPVLGPLPAMFGLAAATYLICDIAGREQEPLPFKKRKKTYERLWTDLETAERRYPVADGGDGLKDLNDRAHGPRRIPWTLEDVGYVFEEVFRARSVVPPHETLTMGKMCRWDSTLPLSYSNVALFTRAEGDKHEREVLKAGKSPVEVWGEEAYRMWKRRMAEEARMNMLR</sequence>
<keyword evidence="2" id="KW-0812">Transmembrane</keyword>
<dbReference type="Pfam" id="PF00899">
    <property type="entry name" value="ThiF"/>
    <property type="match status" value="1"/>
</dbReference>
<accession>A0A316YVM0</accession>
<evidence type="ECO:0000256" key="1">
    <source>
        <dbReference type="SAM" id="MobiDB-lite"/>
    </source>
</evidence>
<feature type="compositionally biased region" description="Low complexity" evidence="1">
    <location>
        <begin position="163"/>
        <end position="175"/>
    </location>
</feature>
<dbReference type="RefSeq" id="XP_025380012.1">
    <property type="nucleotide sequence ID" value="XM_025520272.1"/>
</dbReference>
<name>A0A316YVM0_9BASI</name>
<evidence type="ECO:0000313" key="4">
    <source>
        <dbReference type="EMBL" id="PWN92814.1"/>
    </source>
</evidence>
<gene>
    <name evidence="4" type="ORF">FA10DRAFT_263571</name>
</gene>
<feature type="compositionally biased region" description="Low complexity" evidence="1">
    <location>
        <begin position="474"/>
        <end position="517"/>
    </location>
</feature>
<feature type="compositionally biased region" description="Basic and acidic residues" evidence="1">
    <location>
        <begin position="593"/>
        <end position="604"/>
    </location>
</feature>
<feature type="region of interest" description="Disordered" evidence="1">
    <location>
        <begin position="381"/>
        <end position="650"/>
    </location>
</feature>
<evidence type="ECO:0000256" key="2">
    <source>
        <dbReference type="SAM" id="Phobius"/>
    </source>
</evidence>
<feature type="transmembrane region" description="Helical" evidence="2">
    <location>
        <begin position="18"/>
        <end position="40"/>
    </location>
</feature>
<protein>
    <recommendedName>
        <fullName evidence="3">THIF-type NAD/FAD binding fold domain-containing protein</fullName>
    </recommendedName>
</protein>
<dbReference type="OrthoDB" id="10265862at2759"/>
<feature type="region of interest" description="Disordered" evidence="1">
    <location>
        <begin position="66"/>
        <end position="178"/>
    </location>
</feature>
<dbReference type="GO" id="GO:0061503">
    <property type="term" value="F:tRNA threonylcarbamoyladenosine dehydratase"/>
    <property type="evidence" value="ECO:0007669"/>
    <property type="project" value="TreeGrafter"/>
</dbReference>
<feature type="compositionally biased region" description="Low complexity" evidence="1">
    <location>
        <begin position="605"/>
        <end position="616"/>
    </location>
</feature>
<dbReference type="PANTHER" id="PTHR43267:SF2">
    <property type="entry name" value="TRNA THREONYLCARBAMOYLADENOSINE DEHYDRATASE 1-RELATED"/>
    <property type="match status" value="1"/>
</dbReference>
<dbReference type="PANTHER" id="PTHR43267">
    <property type="entry name" value="TRNA THREONYLCARBAMOYLADENOSINE DEHYDRATASE"/>
    <property type="match status" value="1"/>
</dbReference>
<evidence type="ECO:0000313" key="5">
    <source>
        <dbReference type="Proteomes" id="UP000245768"/>
    </source>
</evidence>
<feature type="transmembrane region" description="Helical" evidence="2">
    <location>
        <begin position="203"/>
        <end position="222"/>
    </location>
</feature>
<dbReference type="FunCoup" id="A0A316YVM0">
    <property type="interactions" value="25"/>
</dbReference>
<dbReference type="GO" id="GO:0008641">
    <property type="term" value="F:ubiquitin-like modifier activating enzyme activity"/>
    <property type="evidence" value="ECO:0007669"/>
    <property type="project" value="InterPro"/>
</dbReference>
<reference evidence="4 5" key="1">
    <citation type="journal article" date="2018" name="Mol. Biol. Evol.">
        <title>Broad Genomic Sampling Reveals a Smut Pathogenic Ancestry of the Fungal Clade Ustilaginomycotina.</title>
        <authorList>
            <person name="Kijpornyongpan T."/>
            <person name="Mondo S.J."/>
            <person name="Barry K."/>
            <person name="Sandor L."/>
            <person name="Lee J."/>
            <person name="Lipzen A."/>
            <person name="Pangilinan J."/>
            <person name="LaButti K."/>
            <person name="Hainaut M."/>
            <person name="Henrissat B."/>
            <person name="Grigoriev I.V."/>
            <person name="Spatafora J.W."/>
            <person name="Aime M.C."/>
        </authorList>
    </citation>
    <scope>NUCLEOTIDE SEQUENCE [LARGE SCALE GENOMIC DNA]</scope>
    <source>
        <strain evidence="4 5">MCA 4198</strain>
    </source>
</reference>
<keyword evidence="5" id="KW-1185">Reference proteome</keyword>
<dbReference type="EMBL" id="KZ819634">
    <property type="protein sequence ID" value="PWN92814.1"/>
    <property type="molecule type" value="Genomic_DNA"/>
</dbReference>
<keyword evidence="2" id="KW-1133">Transmembrane helix</keyword>
<dbReference type="Proteomes" id="UP000245768">
    <property type="component" value="Unassembled WGS sequence"/>
</dbReference>
<dbReference type="GO" id="GO:0061504">
    <property type="term" value="P:cyclic threonylcarbamoyladenosine biosynthetic process"/>
    <property type="evidence" value="ECO:0007669"/>
    <property type="project" value="TreeGrafter"/>
</dbReference>
<feature type="compositionally biased region" description="Low complexity" evidence="1">
    <location>
        <begin position="79"/>
        <end position="88"/>
    </location>
</feature>
<dbReference type="GeneID" id="37042188"/>
<dbReference type="STRING" id="215250.A0A316YVM0"/>